<organism evidence="1 2">
    <name type="scientific">Myceligenerans salitolerans</name>
    <dbReference type="NCBI Taxonomy" id="1230528"/>
    <lineage>
        <taxon>Bacteria</taxon>
        <taxon>Bacillati</taxon>
        <taxon>Actinomycetota</taxon>
        <taxon>Actinomycetes</taxon>
        <taxon>Micrococcales</taxon>
        <taxon>Promicromonosporaceae</taxon>
        <taxon>Myceligenerans</taxon>
    </lineage>
</organism>
<dbReference type="PANTHER" id="PTHR15811">
    <property type="entry name" value="MTH938 DOMAIN-CONTAINING PROTEIN"/>
    <property type="match status" value="1"/>
</dbReference>
<evidence type="ECO:0000313" key="1">
    <source>
        <dbReference type="EMBL" id="MBO0609119.1"/>
    </source>
</evidence>
<dbReference type="EMBL" id="JAFMPK010000034">
    <property type="protein sequence ID" value="MBO0609119.1"/>
    <property type="molecule type" value="Genomic_DNA"/>
</dbReference>
<protein>
    <submittedName>
        <fullName evidence="1">Uncharacterized protein</fullName>
    </submittedName>
</protein>
<dbReference type="Pfam" id="PF04430">
    <property type="entry name" value="DUF498"/>
    <property type="match status" value="1"/>
</dbReference>
<name>A0ABS3I9T9_9MICO</name>
<dbReference type="InterPro" id="IPR036748">
    <property type="entry name" value="MTH938-like_sf"/>
</dbReference>
<sequence length="131" mass="13665">MGGPSSPKVADLGWGVVDVEGVGRFKDVILYPGGAVGWDWGVTGTRHRPGIQPSDVDQVVAVTGAEATVVGIEVLVLSRGMESRLGVHEDTVRYAESLGMEVHVAPTEDAVALYNEVAATRAVAALIHSTC</sequence>
<reference evidence="2" key="1">
    <citation type="submission" date="2023-07" db="EMBL/GenBank/DDBJ databases">
        <title>Myceligenerans salitolerans sp. nov., a halotolerant actinomycete isolated from a salt lake in Xinjiang, China.</title>
        <authorList>
            <person name="Guan T."/>
        </authorList>
    </citation>
    <scope>NUCLEOTIDE SEQUENCE [LARGE SCALE GENOMIC DNA]</scope>
    <source>
        <strain evidence="2">XHU 5031</strain>
    </source>
</reference>
<dbReference type="RefSeq" id="WP_207275072.1">
    <property type="nucleotide sequence ID" value="NZ_JAFMPK010000034.1"/>
</dbReference>
<proteinExistence type="predicted"/>
<dbReference type="Gene3D" id="3.40.1230.10">
    <property type="entry name" value="MTH938-like"/>
    <property type="match status" value="1"/>
</dbReference>
<dbReference type="InterPro" id="IPR007523">
    <property type="entry name" value="NDUFAF3/AAMDC"/>
</dbReference>
<dbReference type="SUPFAM" id="SSF64076">
    <property type="entry name" value="MTH938-like"/>
    <property type="match status" value="1"/>
</dbReference>
<keyword evidence="2" id="KW-1185">Reference proteome</keyword>
<accession>A0ABS3I9T9</accession>
<comment type="caution">
    <text evidence="1">The sequence shown here is derived from an EMBL/GenBank/DDBJ whole genome shotgun (WGS) entry which is preliminary data.</text>
</comment>
<dbReference type="Proteomes" id="UP000664617">
    <property type="component" value="Unassembled WGS sequence"/>
</dbReference>
<gene>
    <name evidence="1" type="ORF">J0911_08745</name>
</gene>
<evidence type="ECO:0000313" key="2">
    <source>
        <dbReference type="Proteomes" id="UP000664617"/>
    </source>
</evidence>
<dbReference type="PANTHER" id="PTHR15811:SF5">
    <property type="entry name" value="MTH938 DOMAIN-CONTAINING PROTEIN"/>
    <property type="match status" value="1"/>
</dbReference>